<protein>
    <recommendedName>
        <fullName evidence="4">Transferrin-binding protein B C-lobe/N-lobe beta barrel domain-containing protein</fullName>
    </recommendedName>
</protein>
<evidence type="ECO:0000313" key="3">
    <source>
        <dbReference type="Proteomes" id="UP000198926"/>
    </source>
</evidence>
<feature type="chain" id="PRO_5011625022" description="Transferrin-binding protein B C-lobe/N-lobe beta barrel domain-containing protein" evidence="1">
    <location>
        <begin position="21"/>
        <end position="198"/>
    </location>
</feature>
<evidence type="ECO:0000256" key="1">
    <source>
        <dbReference type="SAM" id="SignalP"/>
    </source>
</evidence>
<dbReference type="AlphaFoldDB" id="A0A1I6MLU0"/>
<dbReference type="PROSITE" id="PS51257">
    <property type="entry name" value="PROKAR_LIPOPROTEIN"/>
    <property type="match status" value="1"/>
</dbReference>
<gene>
    <name evidence="2" type="ORF">SAMN05444714_2013</name>
</gene>
<dbReference type="EMBL" id="FOZM01000001">
    <property type="protein sequence ID" value="SFS16568.1"/>
    <property type="molecule type" value="Genomic_DNA"/>
</dbReference>
<feature type="signal peptide" evidence="1">
    <location>
        <begin position="1"/>
        <end position="20"/>
    </location>
</feature>
<name>A0A1I6MLU0_9RHOB</name>
<keyword evidence="3" id="KW-1185">Reference proteome</keyword>
<sequence>MMGKHMSCRAVVIMTPFLLAACGGGGGGGANTEPVDFSTADAAAAALIDQYVDANGNAATGQTRSNSFLQTGTVNYAGAFNGNLGGNGVVGDVTIAVAFGGGDVTGSLRNLQNEASGAYTGSLQASGSLNKDATALEPQMSLTFDGSLGNSSGAQAVTLLLDGNFFAHDGNPEGAVAGPVDGTIGGVLLDDGLFAAED</sequence>
<proteinExistence type="predicted"/>
<dbReference type="RefSeq" id="WP_131802566.1">
    <property type="nucleotide sequence ID" value="NZ_FOZM01000001.1"/>
</dbReference>
<reference evidence="2 3" key="1">
    <citation type="submission" date="2016-10" db="EMBL/GenBank/DDBJ databases">
        <authorList>
            <person name="de Groot N.N."/>
        </authorList>
    </citation>
    <scope>NUCLEOTIDE SEQUENCE [LARGE SCALE GENOMIC DNA]</scope>
    <source>
        <strain evidence="2 3">DSM 29433</strain>
    </source>
</reference>
<keyword evidence="1" id="KW-0732">Signal</keyword>
<dbReference type="Proteomes" id="UP000198926">
    <property type="component" value="Unassembled WGS sequence"/>
</dbReference>
<evidence type="ECO:0008006" key="4">
    <source>
        <dbReference type="Google" id="ProtNLM"/>
    </source>
</evidence>
<evidence type="ECO:0000313" key="2">
    <source>
        <dbReference type="EMBL" id="SFS16568.1"/>
    </source>
</evidence>
<accession>A0A1I6MLU0</accession>
<dbReference type="STRING" id="1123755.SAMN05444714_2013"/>
<organism evidence="2 3">
    <name type="scientific">Yoonia litorea</name>
    <dbReference type="NCBI Taxonomy" id="1123755"/>
    <lineage>
        <taxon>Bacteria</taxon>
        <taxon>Pseudomonadati</taxon>
        <taxon>Pseudomonadota</taxon>
        <taxon>Alphaproteobacteria</taxon>
        <taxon>Rhodobacterales</taxon>
        <taxon>Paracoccaceae</taxon>
        <taxon>Yoonia</taxon>
    </lineage>
</organism>